<dbReference type="InterPro" id="IPR000488">
    <property type="entry name" value="Death_dom"/>
</dbReference>
<evidence type="ECO:0000259" key="2">
    <source>
        <dbReference type="PROSITE" id="PS50017"/>
    </source>
</evidence>
<dbReference type="Gene3D" id="1.10.533.10">
    <property type="entry name" value="Death Domain, Fas"/>
    <property type="match status" value="1"/>
</dbReference>
<keyword evidence="3" id="KW-1185">Reference proteome</keyword>
<dbReference type="RefSeq" id="XP_022094274.1">
    <property type="nucleotide sequence ID" value="XM_022238582.1"/>
</dbReference>
<evidence type="ECO:0000313" key="3">
    <source>
        <dbReference type="Proteomes" id="UP000694845"/>
    </source>
</evidence>
<dbReference type="GeneID" id="110981216"/>
<dbReference type="GO" id="GO:0007165">
    <property type="term" value="P:signal transduction"/>
    <property type="evidence" value="ECO:0007669"/>
    <property type="project" value="InterPro"/>
</dbReference>
<feature type="domain" description="Death" evidence="2">
    <location>
        <begin position="52"/>
        <end position="122"/>
    </location>
</feature>
<dbReference type="Proteomes" id="UP000694845">
    <property type="component" value="Unplaced"/>
</dbReference>
<dbReference type="CDD" id="cd01670">
    <property type="entry name" value="Death"/>
    <property type="match status" value="1"/>
</dbReference>
<gene>
    <name evidence="4" type="primary">LOC110981216</name>
</gene>
<dbReference type="KEGG" id="aplc:110981216"/>
<dbReference type="InterPro" id="IPR011029">
    <property type="entry name" value="DEATH-like_dom_sf"/>
</dbReference>
<feature type="region of interest" description="Disordered" evidence="1">
    <location>
        <begin position="1"/>
        <end position="25"/>
    </location>
</feature>
<organism evidence="3 4">
    <name type="scientific">Acanthaster planci</name>
    <name type="common">Crown-of-thorns starfish</name>
    <dbReference type="NCBI Taxonomy" id="133434"/>
    <lineage>
        <taxon>Eukaryota</taxon>
        <taxon>Metazoa</taxon>
        <taxon>Echinodermata</taxon>
        <taxon>Eleutherozoa</taxon>
        <taxon>Asterozoa</taxon>
        <taxon>Asteroidea</taxon>
        <taxon>Valvatacea</taxon>
        <taxon>Valvatida</taxon>
        <taxon>Acanthasteridae</taxon>
        <taxon>Acanthaster</taxon>
    </lineage>
</organism>
<protein>
    <submittedName>
        <fullName evidence="4">Uncharacterized protein LOC110981216</fullName>
    </submittedName>
</protein>
<name>A0A8B7YLY0_ACAPL</name>
<feature type="compositionally biased region" description="Polar residues" evidence="1">
    <location>
        <begin position="157"/>
        <end position="168"/>
    </location>
</feature>
<accession>A0A8B7YLY0</accession>
<evidence type="ECO:0000256" key="1">
    <source>
        <dbReference type="SAM" id="MobiDB-lite"/>
    </source>
</evidence>
<dbReference type="AlphaFoldDB" id="A0A8B7YLY0"/>
<dbReference type="Pfam" id="PF00531">
    <property type="entry name" value="Death"/>
    <property type="match status" value="1"/>
</dbReference>
<evidence type="ECO:0000313" key="4">
    <source>
        <dbReference type="RefSeq" id="XP_022094274.1"/>
    </source>
</evidence>
<feature type="region of interest" description="Disordered" evidence="1">
    <location>
        <begin position="122"/>
        <end position="168"/>
    </location>
</feature>
<reference evidence="4" key="1">
    <citation type="submission" date="2025-08" db="UniProtKB">
        <authorList>
            <consortium name="RefSeq"/>
        </authorList>
    </citation>
    <scope>IDENTIFICATION</scope>
</reference>
<dbReference type="SUPFAM" id="SSF47986">
    <property type="entry name" value="DEATH domain"/>
    <property type="match status" value="1"/>
</dbReference>
<dbReference type="PROSITE" id="PS50017">
    <property type="entry name" value="DEATH_DOMAIN"/>
    <property type="match status" value="1"/>
</dbReference>
<feature type="non-terminal residue" evidence="4">
    <location>
        <position position="246"/>
    </location>
</feature>
<sequence length="246" mass="27708">MDDTDLSRQYPSTSKKKKQNEEVPEMVGLMEERTQAVRRPDNQDQTTGMFDDKSLYSIARDIHACEWKELAIRLGFTQPEVSHIEADYRHSVVEQICNMLVSWSQKRPGDDVSHLHKALEEVRQGQGGARTSLQPGQPSVDMSENQPSTSQQPTTQGAVSNPLTPECSTSDVQSQAAAAKCKDALKLHYRTTGSYLHQNPYEVDKKRIPDIYTRLQLANAKGDLEDPELTFKESDFEQSVLDIALK</sequence>
<feature type="compositionally biased region" description="Low complexity" evidence="1">
    <location>
        <begin position="146"/>
        <end position="156"/>
    </location>
</feature>
<proteinExistence type="predicted"/>
<feature type="compositionally biased region" description="Polar residues" evidence="1">
    <location>
        <begin position="129"/>
        <end position="145"/>
    </location>
</feature>